<reference evidence="1 2" key="1">
    <citation type="journal article" date="2019" name="Nat. Ecol. Evol.">
        <title>Megaphylogeny resolves global patterns of mushroom evolution.</title>
        <authorList>
            <person name="Varga T."/>
            <person name="Krizsan K."/>
            <person name="Foldi C."/>
            <person name="Dima B."/>
            <person name="Sanchez-Garcia M."/>
            <person name="Sanchez-Ramirez S."/>
            <person name="Szollosi G.J."/>
            <person name="Szarkandi J.G."/>
            <person name="Papp V."/>
            <person name="Albert L."/>
            <person name="Andreopoulos W."/>
            <person name="Angelini C."/>
            <person name="Antonin V."/>
            <person name="Barry K.W."/>
            <person name="Bougher N.L."/>
            <person name="Buchanan P."/>
            <person name="Buyck B."/>
            <person name="Bense V."/>
            <person name="Catcheside P."/>
            <person name="Chovatia M."/>
            <person name="Cooper J."/>
            <person name="Damon W."/>
            <person name="Desjardin D."/>
            <person name="Finy P."/>
            <person name="Geml J."/>
            <person name="Haridas S."/>
            <person name="Hughes K."/>
            <person name="Justo A."/>
            <person name="Karasinski D."/>
            <person name="Kautmanova I."/>
            <person name="Kiss B."/>
            <person name="Kocsube S."/>
            <person name="Kotiranta H."/>
            <person name="LaButti K.M."/>
            <person name="Lechner B.E."/>
            <person name="Liimatainen K."/>
            <person name="Lipzen A."/>
            <person name="Lukacs Z."/>
            <person name="Mihaltcheva S."/>
            <person name="Morgado L.N."/>
            <person name="Niskanen T."/>
            <person name="Noordeloos M.E."/>
            <person name="Ohm R.A."/>
            <person name="Ortiz-Santana B."/>
            <person name="Ovrebo C."/>
            <person name="Racz N."/>
            <person name="Riley R."/>
            <person name="Savchenko A."/>
            <person name="Shiryaev A."/>
            <person name="Soop K."/>
            <person name="Spirin V."/>
            <person name="Szebenyi C."/>
            <person name="Tomsovsky M."/>
            <person name="Tulloss R.E."/>
            <person name="Uehling J."/>
            <person name="Grigoriev I.V."/>
            <person name="Vagvolgyi C."/>
            <person name="Papp T."/>
            <person name="Martin F.M."/>
            <person name="Miettinen O."/>
            <person name="Hibbett D.S."/>
            <person name="Nagy L.G."/>
        </authorList>
    </citation>
    <scope>NUCLEOTIDE SEQUENCE [LARGE SCALE GENOMIC DNA]</scope>
    <source>
        <strain evidence="1 2">NL-1719</strain>
    </source>
</reference>
<organism evidence="1 2">
    <name type="scientific">Pluteus cervinus</name>
    <dbReference type="NCBI Taxonomy" id="181527"/>
    <lineage>
        <taxon>Eukaryota</taxon>
        <taxon>Fungi</taxon>
        <taxon>Dikarya</taxon>
        <taxon>Basidiomycota</taxon>
        <taxon>Agaricomycotina</taxon>
        <taxon>Agaricomycetes</taxon>
        <taxon>Agaricomycetidae</taxon>
        <taxon>Agaricales</taxon>
        <taxon>Pluteineae</taxon>
        <taxon>Pluteaceae</taxon>
        <taxon>Pluteus</taxon>
    </lineage>
</organism>
<sequence length="172" mass="20277">MFWYSARATVKIFDLPLKRLSLHYVDVFDHHLTPFHDTDPGKIWCSNITHIAWGTLTESLCRLFTYFPNLTHIMVGAWNTTTLVGEVLKQYPSVQVLIWLLADFRSDNETFVIEPNEEKDSGFDDYRVVTINGHLFKDWIRGAQGEEDMWDIAERKVKERKEQMGMHLLSRW</sequence>
<accession>A0ACD3AVV0</accession>
<dbReference type="Proteomes" id="UP000308600">
    <property type="component" value="Unassembled WGS sequence"/>
</dbReference>
<gene>
    <name evidence="1" type="ORF">BDN72DRAFT_612659</name>
</gene>
<dbReference type="EMBL" id="ML208330">
    <property type="protein sequence ID" value="TFK69477.1"/>
    <property type="molecule type" value="Genomic_DNA"/>
</dbReference>
<evidence type="ECO:0000313" key="1">
    <source>
        <dbReference type="EMBL" id="TFK69477.1"/>
    </source>
</evidence>
<protein>
    <submittedName>
        <fullName evidence="1">Uncharacterized protein</fullName>
    </submittedName>
</protein>
<proteinExistence type="predicted"/>
<name>A0ACD3AVV0_9AGAR</name>
<keyword evidence="2" id="KW-1185">Reference proteome</keyword>
<evidence type="ECO:0000313" key="2">
    <source>
        <dbReference type="Proteomes" id="UP000308600"/>
    </source>
</evidence>